<evidence type="ECO:0000259" key="1">
    <source>
        <dbReference type="Pfam" id="PF13966"/>
    </source>
</evidence>
<name>A0AAN9Q6R3_CANGL</name>
<evidence type="ECO:0000313" key="3">
    <source>
        <dbReference type="Proteomes" id="UP001367508"/>
    </source>
</evidence>
<proteinExistence type="predicted"/>
<sequence>MLYRNLNAFWQTTTSKKCQGLAWRLLLNRLPTQDNLIKCGVQIDAICVLCGKDLEIAVNIQFFVQGRSFKGRKVRALGLGIWVIVVWEIRQARNACIFRNDVRLLGDTVIYILLIVSPVHYIDVIKVDTPSALSI</sequence>
<dbReference type="Pfam" id="PF13966">
    <property type="entry name" value="zf-RVT"/>
    <property type="match status" value="1"/>
</dbReference>
<organism evidence="2 3">
    <name type="scientific">Canavalia gladiata</name>
    <name type="common">Sword bean</name>
    <name type="synonym">Dolichos gladiatus</name>
    <dbReference type="NCBI Taxonomy" id="3824"/>
    <lineage>
        <taxon>Eukaryota</taxon>
        <taxon>Viridiplantae</taxon>
        <taxon>Streptophyta</taxon>
        <taxon>Embryophyta</taxon>
        <taxon>Tracheophyta</taxon>
        <taxon>Spermatophyta</taxon>
        <taxon>Magnoliopsida</taxon>
        <taxon>eudicotyledons</taxon>
        <taxon>Gunneridae</taxon>
        <taxon>Pentapetalae</taxon>
        <taxon>rosids</taxon>
        <taxon>fabids</taxon>
        <taxon>Fabales</taxon>
        <taxon>Fabaceae</taxon>
        <taxon>Papilionoideae</taxon>
        <taxon>50 kb inversion clade</taxon>
        <taxon>NPAAA clade</taxon>
        <taxon>indigoferoid/millettioid clade</taxon>
        <taxon>Phaseoleae</taxon>
        <taxon>Canavalia</taxon>
    </lineage>
</organism>
<dbReference type="AlphaFoldDB" id="A0AAN9Q6R3"/>
<reference evidence="2 3" key="1">
    <citation type="submission" date="2024-01" db="EMBL/GenBank/DDBJ databases">
        <title>The genomes of 5 underutilized Papilionoideae crops provide insights into root nodulation and disease resistanc.</title>
        <authorList>
            <person name="Jiang F."/>
        </authorList>
    </citation>
    <scope>NUCLEOTIDE SEQUENCE [LARGE SCALE GENOMIC DNA]</scope>
    <source>
        <strain evidence="2">LVBAO_FW01</strain>
        <tissue evidence="2">Leaves</tissue>
    </source>
</reference>
<keyword evidence="3" id="KW-1185">Reference proteome</keyword>
<evidence type="ECO:0000313" key="2">
    <source>
        <dbReference type="EMBL" id="KAK7324186.1"/>
    </source>
</evidence>
<accession>A0AAN9Q6R3</accession>
<comment type="caution">
    <text evidence="2">The sequence shown here is derived from an EMBL/GenBank/DDBJ whole genome shotgun (WGS) entry which is preliminary data.</text>
</comment>
<dbReference type="InterPro" id="IPR026960">
    <property type="entry name" value="RVT-Znf"/>
</dbReference>
<feature type="domain" description="Reverse transcriptase zinc-binding" evidence="1">
    <location>
        <begin position="6"/>
        <end position="56"/>
    </location>
</feature>
<gene>
    <name evidence="2" type="ORF">VNO77_27712</name>
</gene>
<dbReference type="EMBL" id="JAYMYQ010000006">
    <property type="protein sequence ID" value="KAK7324186.1"/>
    <property type="molecule type" value="Genomic_DNA"/>
</dbReference>
<protein>
    <recommendedName>
        <fullName evidence="1">Reverse transcriptase zinc-binding domain-containing protein</fullName>
    </recommendedName>
</protein>
<dbReference type="Proteomes" id="UP001367508">
    <property type="component" value="Unassembled WGS sequence"/>
</dbReference>